<evidence type="ECO:0000313" key="3">
    <source>
        <dbReference type="Proteomes" id="UP001152130"/>
    </source>
</evidence>
<evidence type="ECO:0000256" key="1">
    <source>
        <dbReference type="SAM" id="MobiDB-lite"/>
    </source>
</evidence>
<feature type="region of interest" description="Disordered" evidence="1">
    <location>
        <begin position="1"/>
        <end position="72"/>
    </location>
</feature>
<feature type="compositionally biased region" description="Basic residues" evidence="1">
    <location>
        <begin position="1"/>
        <end position="14"/>
    </location>
</feature>
<dbReference type="EMBL" id="JAPDHF010000003">
    <property type="protein sequence ID" value="KAJ4020423.1"/>
    <property type="molecule type" value="Genomic_DNA"/>
</dbReference>
<sequence length="364" mass="41460">MAMKRLKAKKRAQAKRNSQSNGVPAQQEIPTKEEDSAKEEVPAKEPAKEENPAKGQDPARGQNPTTENQWTRYPIETEFIAKMEPLSYPVTRDLEHEVICDFNLDDAMPVDKYMPEIACSQGMSLVLMQNYFAVELTQLGERPRYSHPTKVPFQLDPLDIPPKHGFGWLFNALVRNIKAAKPDFRFDNIDIIAHAGTLACCSMYFRDCTPENVRELGQMRFQLWGNALFIYNCEEVKGGQIGGLHNAMLLAITSKDWRRPFRAVRYNFGGLNCLVVFDYEVLCPDPSTITATDEGNSVPKNAHKGKAMTKPDNNTENSIAKYTATIMLHKYDDASYNTGMISREVPFDWFTRLDYHIRLSRRPL</sequence>
<feature type="region of interest" description="Disordered" evidence="1">
    <location>
        <begin position="293"/>
        <end position="315"/>
    </location>
</feature>
<name>A0A9W8UDK5_9HYPO</name>
<accession>A0A9W8UDK5</accession>
<proteinExistence type="predicted"/>
<reference evidence="2" key="1">
    <citation type="submission" date="2022-10" db="EMBL/GenBank/DDBJ databases">
        <title>Fusarium specimens isolated from Avocado Roots.</title>
        <authorList>
            <person name="Stajich J."/>
            <person name="Roper C."/>
            <person name="Heimlech-Rivalta G."/>
        </authorList>
    </citation>
    <scope>NUCLEOTIDE SEQUENCE</scope>
    <source>
        <strain evidence="2">CF00143</strain>
    </source>
</reference>
<evidence type="ECO:0000313" key="2">
    <source>
        <dbReference type="EMBL" id="KAJ4020423.1"/>
    </source>
</evidence>
<protein>
    <submittedName>
        <fullName evidence="2">Uncharacterized protein</fullName>
    </submittedName>
</protein>
<feature type="compositionally biased region" description="Basic and acidic residues" evidence="1">
    <location>
        <begin position="30"/>
        <end position="52"/>
    </location>
</feature>
<feature type="compositionally biased region" description="Polar residues" evidence="1">
    <location>
        <begin position="62"/>
        <end position="71"/>
    </location>
</feature>
<dbReference type="AlphaFoldDB" id="A0A9W8UDK5"/>
<comment type="caution">
    <text evidence="2">The sequence shown here is derived from an EMBL/GenBank/DDBJ whole genome shotgun (WGS) entry which is preliminary data.</text>
</comment>
<gene>
    <name evidence="2" type="ORF">NW766_001907</name>
</gene>
<dbReference type="Proteomes" id="UP001152130">
    <property type="component" value="Unassembled WGS sequence"/>
</dbReference>
<keyword evidence="3" id="KW-1185">Reference proteome</keyword>
<organism evidence="2 3">
    <name type="scientific">Fusarium irregulare</name>
    <dbReference type="NCBI Taxonomy" id="2494466"/>
    <lineage>
        <taxon>Eukaryota</taxon>
        <taxon>Fungi</taxon>
        <taxon>Dikarya</taxon>
        <taxon>Ascomycota</taxon>
        <taxon>Pezizomycotina</taxon>
        <taxon>Sordariomycetes</taxon>
        <taxon>Hypocreomycetidae</taxon>
        <taxon>Hypocreales</taxon>
        <taxon>Nectriaceae</taxon>
        <taxon>Fusarium</taxon>
        <taxon>Fusarium incarnatum-equiseti species complex</taxon>
    </lineage>
</organism>